<gene>
    <name evidence="1" type="ORF">RJ641_027378</name>
</gene>
<proteinExistence type="predicted"/>
<evidence type="ECO:0000313" key="2">
    <source>
        <dbReference type="Proteomes" id="UP001370490"/>
    </source>
</evidence>
<organism evidence="1 2">
    <name type="scientific">Dillenia turbinata</name>
    <dbReference type="NCBI Taxonomy" id="194707"/>
    <lineage>
        <taxon>Eukaryota</taxon>
        <taxon>Viridiplantae</taxon>
        <taxon>Streptophyta</taxon>
        <taxon>Embryophyta</taxon>
        <taxon>Tracheophyta</taxon>
        <taxon>Spermatophyta</taxon>
        <taxon>Magnoliopsida</taxon>
        <taxon>eudicotyledons</taxon>
        <taxon>Gunneridae</taxon>
        <taxon>Pentapetalae</taxon>
        <taxon>Dilleniales</taxon>
        <taxon>Dilleniaceae</taxon>
        <taxon>Dillenia</taxon>
    </lineage>
</organism>
<sequence length="260" mass="28798">MTEDGFSFNVLLPPCNAQQQLVATGDDGSAAVVGGETNNLEQRYAWKGIKFLESQSGSGAWMQLSSEFGMGVLRGFKYPMPWSILTSPKSTGKMMGLRRFSTGALLTRAELVWSTMKNMKRPTLFKRRFPPLFFFPLGPQGGVYYFNQFRSPLLQVELSCTAGPLDATNIVSLYPLGMATAVIEQVGKPLVLQVPFSVISSLKVGVELQSKPPRAVLTARILHCLPLSDFCLRTWSVQDEPFTILRHKLSRVYSAPPAER</sequence>
<accession>A0AAN8ZLA0</accession>
<evidence type="ECO:0000313" key="1">
    <source>
        <dbReference type="EMBL" id="KAK6942001.1"/>
    </source>
</evidence>
<comment type="caution">
    <text evidence="1">The sequence shown here is derived from an EMBL/GenBank/DDBJ whole genome shotgun (WGS) entry which is preliminary data.</text>
</comment>
<protein>
    <submittedName>
        <fullName evidence="1">Uncharacterized protein</fullName>
    </submittedName>
</protein>
<name>A0AAN8ZLA0_9MAGN</name>
<reference evidence="1 2" key="1">
    <citation type="submission" date="2023-12" db="EMBL/GenBank/DDBJ databases">
        <title>A high-quality genome assembly for Dillenia turbinata (Dilleniales).</title>
        <authorList>
            <person name="Chanderbali A."/>
        </authorList>
    </citation>
    <scope>NUCLEOTIDE SEQUENCE [LARGE SCALE GENOMIC DNA]</scope>
    <source>
        <strain evidence="1">LSX21</strain>
        <tissue evidence="1">Leaf</tissue>
    </source>
</reference>
<dbReference type="AlphaFoldDB" id="A0AAN8ZLA0"/>
<dbReference type="Proteomes" id="UP001370490">
    <property type="component" value="Unassembled WGS sequence"/>
</dbReference>
<keyword evidence="2" id="KW-1185">Reference proteome</keyword>
<dbReference type="EMBL" id="JBAMMX010000004">
    <property type="protein sequence ID" value="KAK6942001.1"/>
    <property type="molecule type" value="Genomic_DNA"/>
</dbReference>